<dbReference type="Proteomes" id="UP001196980">
    <property type="component" value="Unassembled WGS sequence"/>
</dbReference>
<reference evidence="10 11" key="1">
    <citation type="journal article" date="2020" name="J Geophys Res Biogeosci">
        <title>Magnetotaxis as an Adaptation to Enable Bacterial Shuttling of Microbial Sulfur and Sulfur Cycling Across Aquatic Oxic#Anoxic Interfaces.</title>
        <authorList>
            <person name="Li J."/>
            <person name="Liu P."/>
            <person name="Wang J."/>
            <person name="Roberts A.P."/>
            <person name="Pan Y."/>
        </authorList>
    </citation>
    <scope>NUCLEOTIDE SEQUENCE [LARGE SCALE GENOMIC DNA]</scope>
    <source>
        <strain evidence="10 11">MYR-1_YQ</strain>
    </source>
</reference>
<dbReference type="PANTHER" id="PTHR30572:SF4">
    <property type="entry name" value="ABC TRANSPORTER PERMEASE YTRF"/>
    <property type="match status" value="1"/>
</dbReference>
<feature type="transmembrane region" description="Helical" evidence="7">
    <location>
        <begin position="284"/>
        <end position="309"/>
    </location>
</feature>
<accession>A0ABS6RX47</accession>
<evidence type="ECO:0000256" key="2">
    <source>
        <dbReference type="ARBA" id="ARBA00022475"/>
    </source>
</evidence>
<evidence type="ECO:0000256" key="7">
    <source>
        <dbReference type="SAM" id="Phobius"/>
    </source>
</evidence>
<keyword evidence="5 7" id="KW-0472">Membrane</keyword>
<dbReference type="PANTHER" id="PTHR30572">
    <property type="entry name" value="MEMBRANE COMPONENT OF TRANSPORTER-RELATED"/>
    <property type="match status" value="1"/>
</dbReference>
<dbReference type="InterPro" id="IPR025857">
    <property type="entry name" value="MacB_PCD"/>
</dbReference>
<comment type="subcellular location">
    <subcellularLocation>
        <location evidence="1">Cell membrane</location>
        <topology evidence="1">Multi-pass membrane protein</topology>
    </subcellularLocation>
</comment>
<dbReference type="InterPro" id="IPR050250">
    <property type="entry name" value="Macrolide_Exporter_MacB"/>
</dbReference>
<evidence type="ECO:0000256" key="5">
    <source>
        <dbReference type="ARBA" id="ARBA00023136"/>
    </source>
</evidence>
<comment type="similarity">
    <text evidence="6">Belongs to the ABC-4 integral membrane protein family.</text>
</comment>
<evidence type="ECO:0000256" key="1">
    <source>
        <dbReference type="ARBA" id="ARBA00004651"/>
    </source>
</evidence>
<feature type="transmembrane region" description="Helical" evidence="7">
    <location>
        <begin position="20"/>
        <end position="41"/>
    </location>
</feature>
<keyword evidence="4 7" id="KW-1133">Transmembrane helix</keyword>
<keyword evidence="3 7" id="KW-0812">Transmembrane</keyword>
<gene>
    <name evidence="10" type="ORF">HWQ67_06375</name>
</gene>
<evidence type="ECO:0000313" key="10">
    <source>
        <dbReference type="EMBL" id="MBV6341207.1"/>
    </source>
</evidence>
<evidence type="ECO:0000256" key="3">
    <source>
        <dbReference type="ARBA" id="ARBA00022692"/>
    </source>
</evidence>
<name>A0ABS6RX47_9BACT</name>
<evidence type="ECO:0000259" key="9">
    <source>
        <dbReference type="Pfam" id="PF12704"/>
    </source>
</evidence>
<keyword evidence="2" id="KW-1003">Cell membrane</keyword>
<feature type="transmembrane region" description="Helical" evidence="7">
    <location>
        <begin position="330"/>
        <end position="361"/>
    </location>
</feature>
<sequence>MRFRHITLNLSIALKSFSSFKLRSALAVAGVVLGTLSLITVTNISASLRLQTLKEVESFGKNLLIVRSGLTGMHAKPGALGEATNLTLADVRAIKNSTFYINNIAPATSRNFPVRYLDTTTTTTLMGVGSEFFRIRKLDLSSGQYFNPTDDKDLKRKAIIGAKVAQKLFGDADPMGKYIYVYRVPCEVVGVLRPVGADAAGVDSDNIVYVPLNTYLRRFVNKQYVSFIYIEANDDTSLSPLASQIEDLLRLRHNTKKGQRDDFTVINLKDVNDIKTQAIRVVRMLGLVTSLVSFTISAVGILSIMILMVNERRVEIGIRRAVGSKKRDIMIQFLTESSFISFAGGVIGCVIGVALSLLVALVTGMPFVVSGTGVVIAFTASLCTGLFSGIYPSKKAIEIEPIYILR</sequence>
<feature type="domain" description="ABC3 transporter permease C-terminal" evidence="8">
    <location>
        <begin position="288"/>
        <end position="401"/>
    </location>
</feature>
<feature type="transmembrane region" description="Helical" evidence="7">
    <location>
        <begin position="367"/>
        <end position="387"/>
    </location>
</feature>
<dbReference type="Pfam" id="PF12704">
    <property type="entry name" value="MacB_PCD"/>
    <property type="match status" value="1"/>
</dbReference>
<dbReference type="EMBL" id="JABXWD010000082">
    <property type="protein sequence ID" value="MBV6341207.1"/>
    <property type="molecule type" value="Genomic_DNA"/>
</dbReference>
<dbReference type="Pfam" id="PF02687">
    <property type="entry name" value="FtsX"/>
    <property type="match status" value="1"/>
</dbReference>
<evidence type="ECO:0000313" key="11">
    <source>
        <dbReference type="Proteomes" id="UP001196980"/>
    </source>
</evidence>
<feature type="domain" description="MacB-like periplasmic core" evidence="9">
    <location>
        <begin position="24"/>
        <end position="247"/>
    </location>
</feature>
<proteinExistence type="inferred from homology"/>
<evidence type="ECO:0000256" key="6">
    <source>
        <dbReference type="ARBA" id="ARBA00038076"/>
    </source>
</evidence>
<dbReference type="RefSeq" id="WP_218251835.1">
    <property type="nucleotide sequence ID" value="NZ_JABXWD010000082.1"/>
</dbReference>
<keyword evidence="11" id="KW-1185">Reference proteome</keyword>
<evidence type="ECO:0000256" key="4">
    <source>
        <dbReference type="ARBA" id="ARBA00022989"/>
    </source>
</evidence>
<dbReference type="InterPro" id="IPR003838">
    <property type="entry name" value="ABC3_permease_C"/>
</dbReference>
<organism evidence="10 11">
    <name type="scientific">Candidatus Magnetobacterium casense</name>
    <dbReference type="NCBI Taxonomy" id="1455061"/>
    <lineage>
        <taxon>Bacteria</taxon>
        <taxon>Pseudomonadati</taxon>
        <taxon>Nitrospirota</taxon>
        <taxon>Thermodesulfovibrionia</taxon>
        <taxon>Thermodesulfovibrionales</taxon>
        <taxon>Candidatus Magnetobacteriaceae</taxon>
        <taxon>Candidatus Magnetobacterium</taxon>
    </lineage>
</organism>
<comment type="caution">
    <text evidence="10">The sequence shown here is derived from an EMBL/GenBank/DDBJ whole genome shotgun (WGS) entry which is preliminary data.</text>
</comment>
<protein>
    <submittedName>
        <fullName evidence="10">ABC transporter permease</fullName>
    </submittedName>
</protein>
<evidence type="ECO:0000259" key="8">
    <source>
        <dbReference type="Pfam" id="PF02687"/>
    </source>
</evidence>